<sequence length="272" mass="29947">MKAKYLSLVLAGLVWANAHGEEVQEAPKELSATVTFASDYIFRGMTQTWGKPALQASLDYVGANGVYASVWTSNVDSNVMAGANQEIDLSAGYNGVINPDWGYTFGVMRVFYPDGDYSKIKYAPFPHQEYNFTEANGGISYKWLSLKFYYTLTDLMGFNKNTGYTGSTRGSVYTDLSANIPLAPSWTLNLHAGHENLAADLVTPTVNGSRHTDFSDYRLALNKNLGQGWNANLAYTWNSNRGLLDNTPSNNDANATRNVGKKLFSFALSKTF</sequence>
<dbReference type="KEGG" id="aiq:Azoinq_01435"/>
<proteinExistence type="predicted"/>
<dbReference type="RefSeq" id="WP_216127548.1">
    <property type="nucleotide sequence ID" value="NZ_CP064782.1"/>
</dbReference>
<protein>
    <submittedName>
        <fullName evidence="2">Uncharacterized protein</fullName>
    </submittedName>
</protein>
<evidence type="ECO:0000313" key="3">
    <source>
        <dbReference type="Proteomes" id="UP000683428"/>
    </source>
</evidence>
<evidence type="ECO:0000313" key="2">
    <source>
        <dbReference type="EMBL" id="QWT49305.1"/>
    </source>
</evidence>
<dbReference type="NCBIfam" id="TIGR02001">
    <property type="entry name" value="gcw_chp"/>
    <property type="match status" value="1"/>
</dbReference>
<dbReference type="InterPro" id="IPR010239">
    <property type="entry name" value="CHP02001"/>
</dbReference>
<dbReference type="AlphaFoldDB" id="A0A975XV04"/>
<evidence type="ECO:0000256" key="1">
    <source>
        <dbReference type="SAM" id="SignalP"/>
    </source>
</evidence>
<keyword evidence="1" id="KW-0732">Signal</keyword>
<reference evidence="2" key="1">
    <citation type="submission" date="2020-11" db="EMBL/GenBank/DDBJ databases">
        <title>Azospira inquinata sp. nov.</title>
        <authorList>
            <person name="Moe W.M."/>
            <person name="Mikes M.C."/>
        </authorList>
    </citation>
    <scope>NUCLEOTIDE SEQUENCE</scope>
    <source>
        <strain evidence="2">Azo-3</strain>
    </source>
</reference>
<feature type="chain" id="PRO_5037630445" evidence="1">
    <location>
        <begin position="21"/>
        <end position="272"/>
    </location>
</feature>
<dbReference type="Proteomes" id="UP000683428">
    <property type="component" value="Chromosome"/>
</dbReference>
<feature type="signal peptide" evidence="1">
    <location>
        <begin position="1"/>
        <end position="20"/>
    </location>
</feature>
<keyword evidence="3" id="KW-1185">Reference proteome</keyword>
<gene>
    <name evidence="2" type="ORF">Azoinq_01435</name>
</gene>
<dbReference type="EMBL" id="CP064782">
    <property type="protein sequence ID" value="QWT49305.1"/>
    <property type="molecule type" value="Genomic_DNA"/>
</dbReference>
<accession>A0A975XV04</accession>
<dbReference type="Pfam" id="PF09694">
    <property type="entry name" value="Gcw_chp"/>
    <property type="match status" value="1"/>
</dbReference>
<organism evidence="2 3">
    <name type="scientific">Azospira inquinata</name>
    <dbReference type="NCBI Taxonomy" id="2785627"/>
    <lineage>
        <taxon>Bacteria</taxon>
        <taxon>Pseudomonadati</taxon>
        <taxon>Pseudomonadota</taxon>
        <taxon>Betaproteobacteria</taxon>
        <taxon>Rhodocyclales</taxon>
        <taxon>Rhodocyclaceae</taxon>
        <taxon>Azospira</taxon>
    </lineage>
</organism>
<name>A0A975XV04_9RHOO</name>